<dbReference type="Gene3D" id="3.90.180.10">
    <property type="entry name" value="Medium-chain alcohol dehydrogenases, catalytic domain"/>
    <property type="match status" value="1"/>
</dbReference>
<dbReference type="PANTHER" id="PTHR11695:SF294">
    <property type="entry name" value="RETICULON-4-INTERACTING PROTEIN 1, MITOCHONDRIAL"/>
    <property type="match status" value="1"/>
</dbReference>
<dbReference type="InterPro" id="IPR050700">
    <property type="entry name" value="YIM1/Zinc_Alcohol_DH_Fams"/>
</dbReference>
<evidence type="ECO:0000313" key="1">
    <source>
        <dbReference type="EMBL" id="KAK9906496.1"/>
    </source>
</evidence>
<dbReference type="EMBL" id="JALJOT010000010">
    <property type="protein sequence ID" value="KAK9906496.1"/>
    <property type="molecule type" value="Genomic_DNA"/>
</dbReference>
<reference evidence="1 2" key="1">
    <citation type="journal article" date="2024" name="Nat. Commun.">
        <title>Phylogenomics reveals the evolutionary origins of lichenization in chlorophyte algae.</title>
        <authorList>
            <person name="Puginier C."/>
            <person name="Libourel C."/>
            <person name="Otte J."/>
            <person name="Skaloud P."/>
            <person name="Haon M."/>
            <person name="Grisel S."/>
            <person name="Petersen M."/>
            <person name="Berrin J.G."/>
            <person name="Delaux P.M."/>
            <person name="Dal Grande F."/>
            <person name="Keller J."/>
        </authorList>
    </citation>
    <scope>NUCLEOTIDE SEQUENCE [LARGE SCALE GENOMIC DNA]</scope>
    <source>
        <strain evidence="1 2">SAG 216-7</strain>
    </source>
</reference>
<proteinExistence type="predicted"/>
<protein>
    <submittedName>
        <fullName evidence="1">Uncharacterized protein</fullName>
    </submittedName>
</protein>
<accession>A0ABR2YJ36</accession>
<name>A0ABR2YJ36_9CHLO</name>
<dbReference type="PANTHER" id="PTHR11695">
    <property type="entry name" value="ALCOHOL DEHYDROGENASE RELATED"/>
    <property type="match status" value="1"/>
</dbReference>
<evidence type="ECO:0000313" key="2">
    <source>
        <dbReference type="Proteomes" id="UP001491310"/>
    </source>
</evidence>
<gene>
    <name evidence="1" type="ORF">WJX75_002912</name>
</gene>
<dbReference type="Gene3D" id="3.40.50.720">
    <property type="entry name" value="NAD(P)-binding Rossmann-like Domain"/>
    <property type="match status" value="1"/>
</dbReference>
<dbReference type="Pfam" id="PF13602">
    <property type="entry name" value="ADH_zinc_N_2"/>
    <property type="match status" value="1"/>
</dbReference>
<keyword evidence="2" id="KW-1185">Reference proteome</keyword>
<dbReference type="Proteomes" id="UP001491310">
    <property type="component" value="Unassembled WGS sequence"/>
</dbReference>
<organism evidence="1 2">
    <name type="scientific">Coccomyxa subellipsoidea</name>
    <dbReference type="NCBI Taxonomy" id="248742"/>
    <lineage>
        <taxon>Eukaryota</taxon>
        <taxon>Viridiplantae</taxon>
        <taxon>Chlorophyta</taxon>
        <taxon>core chlorophytes</taxon>
        <taxon>Trebouxiophyceae</taxon>
        <taxon>Trebouxiophyceae incertae sedis</taxon>
        <taxon>Coccomyxaceae</taxon>
        <taxon>Coccomyxa</taxon>
    </lineage>
</organism>
<sequence length="104" mass="11404">MGGPFETRSYAVLKRGGHYQLILHENASPFRIITGYLKSLLRIGPSYGVTAVQPNGAQLQKVSDMVADGKVKVIIDRTYPLKDAQAAHEYLEQGHARGKVVLVV</sequence>
<comment type="caution">
    <text evidence="1">The sequence shown here is derived from an EMBL/GenBank/DDBJ whole genome shotgun (WGS) entry which is preliminary data.</text>
</comment>